<keyword evidence="13 15" id="KW-0131">Cell cycle</keyword>
<comment type="similarity">
    <text evidence="14 15">Belongs to the BABAM2 family.</text>
</comment>
<evidence type="ECO:0000256" key="10">
    <source>
        <dbReference type="ARBA" id="ARBA00022853"/>
    </source>
</evidence>
<evidence type="ECO:0000256" key="11">
    <source>
        <dbReference type="ARBA" id="ARBA00023204"/>
    </source>
</evidence>
<dbReference type="GO" id="GO:0007095">
    <property type="term" value="P:mitotic G2 DNA damage checkpoint signaling"/>
    <property type="evidence" value="ECO:0007669"/>
    <property type="project" value="UniProtKB-UniRule"/>
</dbReference>
<dbReference type="OMA" id="AGSTWRH"/>
<protein>
    <recommendedName>
        <fullName evidence="2 15">BRISC and BRCA1-A complex member 2</fullName>
    </recommendedName>
</protein>
<keyword evidence="7 15" id="KW-0227">DNA damage</keyword>
<keyword evidence="11 15" id="KW-0234">DNA repair</keyword>
<comment type="subunit">
    <text evidence="15">Component of the ARISC complex. Component of the BRCA1-A complex. Component of the BRISC complex. Binds polyubiquitin.</text>
</comment>
<dbReference type="GO" id="GO:0070531">
    <property type="term" value="C:BRCA1-A complex"/>
    <property type="evidence" value="ECO:0007669"/>
    <property type="project" value="UniProtKB-UniRule"/>
</dbReference>
<dbReference type="GO" id="GO:0006302">
    <property type="term" value="P:double-strand break repair"/>
    <property type="evidence" value="ECO:0007669"/>
    <property type="project" value="UniProtKB-UniRule"/>
</dbReference>
<evidence type="ECO:0000256" key="9">
    <source>
        <dbReference type="ARBA" id="ARBA00022786"/>
    </source>
</evidence>
<evidence type="ECO:0000313" key="16">
    <source>
        <dbReference type="EMBL" id="KDR06501.1"/>
    </source>
</evidence>
<gene>
    <name evidence="16" type="ORF">L798_04179</name>
</gene>
<evidence type="ECO:0000313" key="17">
    <source>
        <dbReference type="Proteomes" id="UP000027135"/>
    </source>
</evidence>
<dbReference type="Pfam" id="PF06113">
    <property type="entry name" value="BRE"/>
    <property type="match status" value="1"/>
</dbReference>
<evidence type="ECO:0000256" key="3">
    <source>
        <dbReference type="ARBA" id="ARBA00022490"/>
    </source>
</evidence>
<dbReference type="GO" id="GO:0031593">
    <property type="term" value="F:polyubiquitin modification-dependent protein binding"/>
    <property type="evidence" value="ECO:0007669"/>
    <property type="project" value="UniProtKB-UniRule"/>
</dbReference>
<name>A0A067QST8_ZOONE</name>
<evidence type="ECO:0000256" key="6">
    <source>
        <dbReference type="ARBA" id="ARBA00022737"/>
    </source>
</evidence>
<dbReference type="Proteomes" id="UP000027135">
    <property type="component" value="Unassembled WGS sequence"/>
</dbReference>
<keyword evidence="17" id="KW-1185">Reference proteome</keyword>
<dbReference type="GO" id="GO:0006915">
    <property type="term" value="P:apoptotic process"/>
    <property type="evidence" value="ECO:0007669"/>
    <property type="project" value="UniProtKB-UniRule"/>
</dbReference>
<keyword evidence="9 15" id="KW-0833">Ubl conjugation pathway</keyword>
<evidence type="ECO:0000256" key="7">
    <source>
        <dbReference type="ARBA" id="ARBA00022763"/>
    </source>
</evidence>
<keyword evidence="6" id="KW-0677">Repeat</keyword>
<dbReference type="STRING" id="136037.A0A067QST8"/>
<dbReference type="GO" id="GO:0005737">
    <property type="term" value="C:cytoplasm"/>
    <property type="evidence" value="ECO:0007669"/>
    <property type="project" value="UniProtKB-SubCell"/>
</dbReference>
<dbReference type="EMBL" id="KK853582">
    <property type="protein sequence ID" value="KDR06501.1"/>
    <property type="molecule type" value="Genomic_DNA"/>
</dbReference>
<evidence type="ECO:0000256" key="4">
    <source>
        <dbReference type="ARBA" id="ARBA00022618"/>
    </source>
</evidence>
<evidence type="ECO:0000256" key="1">
    <source>
        <dbReference type="ARBA" id="ARBA00004123"/>
    </source>
</evidence>
<keyword evidence="8 15" id="KW-0498">Mitosis</keyword>
<dbReference type="AlphaFoldDB" id="A0A067QST8"/>
<dbReference type="InterPro" id="IPR010358">
    <property type="entry name" value="BRE"/>
</dbReference>
<dbReference type="PANTHER" id="PTHR15189">
    <property type="entry name" value="BRISC AND BRCA1-A COMPLEX MEMBER 2"/>
    <property type="match status" value="1"/>
</dbReference>
<accession>A0A067QST8</accession>
<evidence type="ECO:0000256" key="8">
    <source>
        <dbReference type="ARBA" id="ARBA00022776"/>
    </source>
</evidence>
<reference evidence="16 17" key="1">
    <citation type="journal article" date="2014" name="Nat. Commun.">
        <title>Molecular traces of alternative social organization in a termite genome.</title>
        <authorList>
            <person name="Terrapon N."/>
            <person name="Li C."/>
            <person name="Robertson H.M."/>
            <person name="Ji L."/>
            <person name="Meng X."/>
            <person name="Booth W."/>
            <person name="Chen Z."/>
            <person name="Childers C.P."/>
            <person name="Glastad K.M."/>
            <person name="Gokhale K."/>
            <person name="Gowin J."/>
            <person name="Gronenberg W."/>
            <person name="Hermansen R.A."/>
            <person name="Hu H."/>
            <person name="Hunt B.G."/>
            <person name="Huylmans A.K."/>
            <person name="Khalil S.M."/>
            <person name="Mitchell R.D."/>
            <person name="Munoz-Torres M.C."/>
            <person name="Mustard J.A."/>
            <person name="Pan H."/>
            <person name="Reese J.T."/>
            <person name="Scharf M.E."/>
            <person name="Sun F."/>
            <person name="Vogel H."/>
            <person name="Xiao J."/>
            <person name="Yang W."/>
            <person name="Yang Z."/>
            <person name="Yang Z."/>
            <person name="Zhou J."/>
            <person name="Zhu J."/>
            <person name="Brent C.S."/>
            <person name="Elsik C.G."/>
            <person name="Goodisman M.A."/>
            <person name="Liberles D.A."/>
            <person name="Roe R.M."/>
            <person name="Vargo E.L."/>
            <person name="Vilcinskas A."/>
            <person name="Wang J."/>
            <person name="Bornberg-Bauer E."/>
            <person name="Korb J."/>
            <person name="Zhang G."/>
            <person name="Liebig J."/>
        </authorList>
    </citation>
    <scope>NUCLEOTIDE SEQUENCE [LARGE SCALE GENOMIC DNA]</scope>
    <source>
        <tissue evidence="16">Whole organism</tissue>
    </source>
</reference>
<dbReference type="OrthoDB" id="538811at2759"/>
<dbReference type="GO" id="GO:0010212">
    <property type="term" value="P:response to ionizing radiation"/>
    <property type="evidence" value="ECO:0007669"/>
    <property type="project" value="UniProtKB-UniRule"/>
</dbReference>
<dbReference type="eggNOG" id="ENOG502QUU0">
    <property type="taxonomic scope" value="Eukaryota"/>
</dbReference>
<keyword evidence="4 15" id="KW-0132">Cell division</keyword>
<dbReference type="InParanoid" id="A0A067QST8"/>
<comment type="domain">
    <text evidence="15">Contains 2 ubiquitin-conjugating enzyme family-like (UEV-like) regions. These regions lack the critical Cys residues required for ubiquitination but retain the ability to bind ubiquitin.</text>
</comment>
<keyword evidence="3 15" id="KW-0963">Cytoplasm</keyword>
<keyword evidence="5 15" id="KW-0053">Apoptosis</keyword>
<dbReference type="GO" id="GO:0070552">
    <property type="term" value="C:BRISC complex"/>
    <property type="evidence" value="ECO:0007669"/>
    <property type="project" value="UniProtKB-UniRule"/>
</dbReference>
<evidence type="ECO:0000256" key="14">
    <source>
        <dbReference type="ARBA" id="ARBA00025766"/>
    </source>
</evidence>
<sequence length="388" mass="43909">MDVNAVLQSFHPKMQPYIKEVLYSGNIGLCAGNLKVDDVQSGRPTMETSDCGDRFKLIIPFAGQSITWEVVFNSILPHFPPDFCFDDDTFLSDPEVEIIEKNVPSLANWDCQDSKSLLHVICELLVLYRKHQVSLLGDYSRLQFEYSSLVYQTPVCEDDVEVLIGSRNTNMKSRLMGGAVNFLIRLKVDFSDLPPVQTGDDSGESAAVLLVTFHQPEGSRITPQLYLSPRVERALGGSSSFHLPPFPSGSCLMDYVPIVAEQLRDRVSAMCVAYEKKKEYLGAFCYRMGKAMLEFDAVSFSRSSFLLECRDFYFLLHVSLPMHFPRDRPSFILQSVYHSSSGKPFKSLCEDYPYSPRWDPSEMVERACGYITSYVEVFQKNSIQSCPI</sequence>
<evidence type="ECO:0000256" key="5">
    <source>
        <dbReference type="ARBA" id="ARBA00022703"/>
    </source>
</evidence>
<proteinExistence type="inferred from homology"/>
<dbReference type="GO" id="GO:0006325">
    <property type="term" value="P:chromatin organization"/>
    <property type="evidence" value="ECO:0007669"/>
    <property type="project" value="UniProtKB-UniRule"/>
</dbReference>
<dbReference type="CDD" id="cd23664">
    <property type="entry name" value="BRE"/>
    <property type="match status" value="1"/>
</dbReference>
<dbReference type="GO" id="GO:0045739">
    <property type="term" value="P:positive regulation of DNA repair"/>
    <property type="evidence" value="ECO:0007669"/>
    <property type="project" value="UniProtKB-UniRule"/>
</dbReference>
<comment type="function">
    <text evidence="15">May play a role in homeostasis or cellular differentiation in cells of neural, epithelial and germline origins. May also act as a death receptor-associated anti-apoptotic protein, which inhibits the mitochondrial apoptotic pathway.</text>
</comment>
<keyword evidence="12 15" id="KW-0539">Nucleus</keyword>
<evidence type="ECO:0000256" key="15">
    <source>
        <dbReference type="RuleBase" id="RU368019"/>
    </source>
</evidence>
<evidence type="ECO:0000256" key="2">
    <source>
        <dbReference type="ARBA" id="ARBA00019438"/>
    </source>
</evidence>
<dbReference type="PANTHER" id="PTHR15189:SF7">
    <property type="entry name" value="BRISC AND BRCA1-A COMPLEX MEMBER 2"/>
    <property type="match status" value="1"/>
</dbReference>
<organism evidence="16 17">
    <name type="scientific">Zootermopsis nevadensis</name>
    <name type="common">Dampwood termite</name>
    <dbReference type="NCBI Taxonomy" id="136037"/>
    <lineage>
        <taxon>Eukaryota</taxon>
        <taxon>Metazoa</taxon>
        <taxon>Ecdysozoa</taxon>
        <taxon>Arthropoda</taxon>
        <taxon>Hexapoda</taxon>
        <taxon>Insecta</taxon>
        <taxon>Pterygota</taxon>
        <taxon>Neoptera</taxon>
        <taxon>Polyneoptera</taxon>
        <taxon>Dictyoptera</taxon>
        <taxon>Blattodea</taxon>
        <taxon>Blattoidea</taxon>
        <taxon>Termitoidae</taxon>
        <taxon>Termopsidae</taxon>
        <taxon>Zootermopsis</taxon>
    </lineage>
</organism>
<dbReference type="GO" id="GO:0051301">
    <property type="term" value="P:cell division"/>
    <property type="evidence" value="ECO:0007669"/>
    <property type="project" value="UniProtKB-UniRule"/>
</dbReference>
<evidence type="ECO:0000256" key="13">
    <source>
        <dbReference type="ARBA" id="ARBA00023306"/>
    </source>
</evidence>
<keyword evidence="10 15" id="KW-0156">Chromatin regulator</keyword>
<evidence type="ECO:0000256" key="12">
    <source>
        <dbReference type="ARBA" id="ARBA00023242"/>
    </source>
</evidence>
<comment type="subcellular location">
    <subcellularLocation>
        <location evidence="15">Cytoplasm</location>
    </subcellularLocation>
    <subcellularLocation>
        <location evidence="1 15">Nucleus</location>
    </subcellularLocation>
    <text evidence="15">Localizes at sites of DNA damage at double-strand breaks (DSBs).</text>
</comment>